<dbReference type="STRING" id="319970.RV00_GL002405"/>
<gene>
    <name evidence="2" type="ORF">RV00_GL002405</name>
</gene>
<sequence length="228" mass="24729">MPFFCRFLVLERLDIKNGSEESPIKAKVGKQLLFALIGTFIAAIGVRLIVVSGLGADAISTLVLGILQHVSLKFGTISMLFNGIVLVIIFFYDRKMIGFGSLINSFGLGFCLNLLDWLGLLHQIPKGTEYPSIILGSIVFGIGTGIYLLADAGSAAYESLMILIKRGLHSTVKTARILLDATFFLTGFLLGGHIGLGTLIVLLVMGPSLEVTLNQLPKRKFFRVRAVK</sequence>
<keyword evidence="1" id="KW-1133">Transmembrane helix</keyword>
<evidence type="ECO:0000256" key="1">
    <source>
        <dbReference type="SAM" id="Phobius"/>
    </source>
</evidence>
<feature type="transmembrane region" description="Helical" evidence="1">
    <location>
        <begin position="177"/>
        <end position="205"/>
    </location>
</feature>
<accession>A0A1L8SUB8</accession>
<feature type="transmembrane region" description="Helical" evidence="1">
    <location>
        <begin position="133"/>
        <end position="157"/>
    </location>
</feature>
<reference evidence="2 3" key="1">
    <citation type="submission" date="2014-12" db="EMBL/GenBank/DDBJ databases">
        <title>Draft genome sequences of 29 type strains of Enterococci.</title>
        <authorList>
            <person name="Zhong Z."/>
            <person name="Sun Z."/>
            <person name="Liu W."/>
            <person name="Zhang W."/>
            <person name="Zhang H."/>
        </authorList>
    </citation>
    <scope>NUCLEOTIDE SEQUENCE [LARGE SCALE GENOMIC DNA]</scope>
    <source>
        <strain evidence="2 3">DSM 22802</strain>
    </source>
</reference>
<dbReference type="AlphaFoldDB" id="A0A1L8SUB8"/>
<evidence type="ECO:0000313" key="3">
    <source>
        <dbReference type="Proteomes" id="UP000183700"/>
    </source>
</evidence>
<dbReference type="Proteomes" id="UP000183700">
    <property type="component" value="Unassembled WGS sequence"/>
</dbReference>
<evidence type="ECO:0008006" key="4">
    <source>
        <dbReference type="Google" id="ProtNLM"/>
    </source>
</evidence>
<dbReference type="Pfam" id="PF19700">
    <property type="entry name" value="DUF6198"/>
    <property type="match status" value="1"/>
</dbReference>
<dbReference type="PANTHER" id="PTHR40078:SF1">
    <property type="entry name" value="INTEGRAL MEMBRANE PROTEIN"/>
    <property type="match status" value="1"/>
</dbReference>
<organism evidence="2 3">
    <name type="scientific">Enterococcus devriesei</name>
    <dbReference type="NCBI Taxonomy" id="319970"/>
    <lineage>
        <taxon>Bacteria</taxon>
        <taxon>Bacillati</taxon>
        <taxon>Bacillota</taxon>
        <taxon>Bacilli</taxon>
        <taxon>Lactobacillales</taxon>
        <taxon>Enterococcaceae</taxon>
        <taxon>Enterococcus</taxon>
    </lineage>
</organism>
<dbReference type="PANTHER" id="PTHR40078">
    <property type="entry name" value="INTEGRAL MEMBRANE PROTEIN-RELATED"/>
    <property type="match status" value="1"/>
</dbReference>
<keyword evidence="1" id="KW-0812">Transmembrane</keyword>
<proteinExistence type="predicted"/>
<feature type="transmembrane region" description="Helical" evidence="1">
    <location>
        <begin position="74"/>
        <end position="92"/>
    </location>
</feature>
<comment type="caution">
    <text evidence="2">The sequence shown here is derived from an EMBL/GenBank/DDBJ whole genome shotgun (WGS) entry which is preliminary data.</text>
</comment>
<dbReference type="OrthoDB" id="154912at2"/>
<evidence type="ECO:0000313" key="2">
    <source>
        <dbReference type="EMBL" id="OJG35651.1"/>
    </source>
</evidence>
<name>A0A1L8SUB8_9ENTE</name>
<dbReference type="InterPro" id="IPR038750">
    <property type="entry name" value="YczE/YyaS-like"/>
</dbReference>
<keyword evidence="1" id="KW-0472">Membrane</keyword>
<dbReference type="EMBL" id="JXKM01000005">
    <property type="protein sequence ID" value="OJG35651.1"/>
    <property type="molecule type" value="Genomic_DNA"/>
</dbReference>
<protein>
    <recommendedName>
        <fullName evidence="4">Integral membrane protein</fullName>
    </recommendedName>
</protein>
<keyword evidence="3" id="KW-1185">Reference proteome</keyword>
<feature type="transmembrane region" description="Helical" evidence="1">
    <location>
        <begin position="99"/>
        <end position="121"/>
    </location>
</feature>
<feature type="transmembrane region" description="Helical" evidence="1">
    <location>
        <begin position="32"/>
        <end position="54"/>
    </location>
</feature>